<organism evidence="2">
    <name type="scientific">viral metagenome</name>
    <dbReference type="NCBI Taxonomy" id="1070528"/>
    <lineage>
        <taxon>unclassified sequences</taxon>
        <taxon>metagenomes</taxon>
        <taxon>organismal metagenomes</taxon>
    </lineage>
</organism>
<sequence length="152" mass="17461">MEFVGGTLNITILASFYTVVGALLSILLFHLFDDCDDDWKKEGLGYQLGDIGLELGIIGTVAFWVTYVIRDYAPIFPISKTLDVLIDTYISGVFFAFAMFLFLEELSDKIKFLYHSYFHKHIVRMIPEKWSLMKSLFAVRKTDTKKDSGETY</sequence>
<keyword evidence="1" id="KW-0812">Transmembrane</keyword>
<evidence type="ECO:0000256" key="1">
    <source>
        <dbReference type="SAM" id="Phobius"/>
    </source>
</evidence>
<proteinExistence type="predicted"/>
<feature type="transmembrane region" description="Helical" evidence="1">
    <location>
        <begin position="84"/>
        <end position="103"/>
    </location>
</feature>
<keyword evidence="1" id="KW-1133">Transmembrane helix</keyword>
<name>A0A6C0AI77_9ZZZZ</name>
<keyword evidence="1" id="KW-0472">Membrane</keyword>
<protein>
    <submittedName>
        <fullName evidence="2">Uncharacterized protein</fullName>
    </submittedName>
</protein>
<reference evidence="2" key="1">
    <citation type="journal article" date="2020" name="Nature">
        <title>Giant virus diversity and host interactions through global metagenomics.</title>
        <authorList>
            <person name="Schulz F."/>
            <person name="Roux S."/>
            <person name="Paez-Espino D."/>
            <person name="Jungbluth S."/>
            <person name="Walsh D.A."/>
            <person name="Denef V.J."/>
            <person name="McMahon K.D."/>
            <person name="Konstantinidis K.T."/>
            <person name="Eloe-Fadrosh E.A."/>
            <person name="Kyrpides N.C."/>
            <person name="Woyke T."/>
        </authorList>
    </citation>
    <scope>NUCLEOTIDE SEQUENCE</scope>
    <source>
        <strain evidence="2">GVMAG-S-1035237-23</strain>
    </source>
</reference>
<feature type="transmembrane region" description="Helical" evidence="1">
    <location>
        <begin position="44"/>
        <end position="64"/>
    </location>
</feature>
<dbReference type="AlphaFoldDB" id="A0A6C0AI77"/>
<accession>A0A6C0AI77</accession>
<evidence type="ECO:0000313" key="2">
    <source>
        <dbReference type="EMBL" id="QHS79517.1"/>
    </source>
</evidence>
<dbReference type="EMBL" id="MN740645">
    <property type="protein sequence ID" value="QHS79517.1"/>
    <property type="molecule type" value="Genomic_DNA"/>
</dbReference>
<feature type="transmembrane region" description="Helical" evidence="1">
    <location>
        <begin position="12"/>
        <end position="32"/>
    </location>
</feature>